<sequence>MSRDNYTLMGAPSYKFNSELDSIINNCSFCSFCDKNKEYIFREYGLKILCYYFARNLKTIYYYQSKKPLEDKLCNDLLYWLHTNLKKFLANKDNEYTSILQKFKAVWEDIVSDPQGIPKNDLCRKSFEKLVSFDVCKNAKNVSNYCENYEYIRNELDKQTETCVGHYQYLIKNSNIYDIISKGCNVDGNNYCLNYGECDTYNPQNLLTTDKCKRAKEFELARRQTEEIEEQYYQCGPEFECVPKNFFSTSIDYSDYHVIPLIVLSIWSIFLTLYFLYKLTPFKSWINNFLYKKNIIRNNLHNEEFQELLESETEDAHINFNNNEYLITYNRE</sequence>
<dbReference type="EMBL" id="FLRE01003484">
    <property type="protein sequence ID" value="SBT59540.1"/>
    <property type="molecule type" value="Genomic_DNA"/>
</dbReference>
<keyword evidence="1" id="KW-0812">Transmembrane</keyword>
<evidence type="ECO:0000313" key="2">
    <source>
        <dbReference type="EMBL" id="SBT59540.1"/>
    </source>
</evidence>
<accession>A0A1A9AS33</accession>
<dbReference type="Proteomes" id="UP000078550">
    <property type="component" value="Unassembled WGS sequence"/>
</dbReference>
<organism evidence="2 3">
    <name type="scientific">Plasmodium ovale wallikeri</name>
    <dbReference type="NCBI Taxonomy" id="864142"/>
    <lineage>
        <taxon>Eukaryota</taxon>
        <taxon>Sar</taxon>
        <taxon>Alveolata</taxon>
        <taxon>Apicomplexa</taxon>
        <taxon>Aconoidasida</taxon>
        <taxon>Haemosporida</taxon>
        <taxon>Plasmodiidae</taxon>
        <taxon>Plasmodium</taxon>
        <taxon>Plasmodium (Plasmodium)</taxon>
    </lineage>
</organism>
<evidence type="ECO:0000256" key="1">
    <source>
        <dbReference type="SAM" id="Phobius"/>
    </source>
</evidence>
<proteinExistence type="predicted"/>
<gene>
    <name evidence="2" type="ORF">POVWA2_097710</name>
</gene>
<dbReference type="AlphaFoldDB" id="A0A1A9AS33"/>
<dbReference type="InterPro" id="IPR008780">
    <property type="entry name" value="Plasmodium_Vir"/>
</dbReference>
<evidence type="ECO:0000313" key="3">
    <source>
        <dbReference type="Proteomes" id="UP000078550"/>
    </source>
</evidence>
<protein>
    <submittedName>
        <fullName evidence="2">PIR Superfamily Protein</fullName>
    </submittedName>
</protein>
<keyword evidence="1" id="KW-0472">Membrane</keyword>
<dbReference type="Pfam" id="PF05795">
    <property type="entry name" value="Plasmodium_Vir"/>
    <property type="match status" value="2"/>
</dbReference>
<reference evidence="3" key="1">
    <citation type="submission" date="2016-05" db="EMBL/GenBank/DDBJ databases">
        <authorList>
            <person name="Naeem Raeece"/>
        </authorList>
    </citation>
    <scope>NUCLEOTIDE SEQUENCE [LARGE SCALE GENOMIC DNA]</scope>
</reference>
<name>A0A1A9AS33_PLAOA</name>
<keyword evidence="1" id="KW-1133">Transmembrane helix</keyword>
<feature type="transmembrane region" description="Helical" evidence="1">
    <location>
        <begin position="256"/>
        <end position="277"/>
    </location>
</feature>